<keyword evidence="2" id="KW-1185">Reference proteome</keyword>
<comment type="caution">
    <text evidence="1">The sequence shown here is derived from an EMBL/GenBank/DDBJ whole genome shotgun (WGS) entry which is preliminary data.</text>
</comment>
<evidence type="ECO:0000313" key="1">
    <source>
        <dbReference type="EMBL" id="MXP41830.1"/>
    </source>
</evidence>
<name>A0A6I4USB5_9SPHN</name>
<proteinExistence type="predicted"/>
<dbReference type="Pfam" id="PF05960">
    <property type="entry name" value="DUF885"/>
    <property type="match status" value="1"/>
</dbReference>
<dbReference type="EMBL" id="WTYK01000004">
    <property type="protein sequence ID" value="MXP41830.1"/>
    <property type="molecule type" value="Genomic_DNA"/>
</dbReference>
<dbReference type="InterPro" id="IPR010281">
    <property type="entry name" value="DUF885"/>
</dbReference>
<accession>A0A6I4USB5</accession>
<reference evidence="1 2" key="1">
    <citation type="submission" date="2019-12" db="EMBL/GenBank/DDBJ databases">
        <title>Genomic-based taxomic classification of the family Erythrobacteraceae.</title>
        <authorList>
            <person name="Xu L."/>
        </authorList>
    </citation>
    <scope>NUCLEOTIDE SEQUENCE [LARGE SCALE GENOMIC DNA]</scope>
    <source>
        <strain evidence="1 2">MCCC 1K02066</strain>
    </source>
</reference>
<dbReference type="PANTHER" id="PTHR33361">
    <property type="entry name" value="GLR0591 PROTEIN"/>
    <property type="match status" value="1"/>
</dbReference>
<sequence>MTMIAGLAVAGCTAAGELPPPPAAGTAQTIAAPTPAEANAAFEKLGAAYIDIVTAMNPVAATQMGDHAHDGELPAIDGAARTRQAMMDRELLQALAAIDPALLTRDNQVDYALLKNAVEYDLWDVETLQTWAWNPQYYNDIASQALYSLVARDFAPWPERFRHIVERMEKLPAFLAEARVQLDPARVPKVHAETVARQNAGIMEIVDAALLPEVERSDVDRTRFDAALSNLKAALAEHQNWLDNVLVPNARGEFRLGTELYDTKMRFALMSPMTRPELKAQAEAAFAEARSEMERLARTFPDCDNGSQQQAIECALAKSYAKRATRETLEQTARETLAQATAFTAEKGFVGMPEGPVQVITMPKFWQGNAVAYDDAPGPLEQDLPNYYAVSPIPEDWTDEQAESFLTEYNLYMLHDLSIHEGVPGHYLQLDHSRRNDNLLRAVLMSGPFVEGWAVYAERVMAEQGYLGGEQSVDGKLFALTMLKMRLRSITNTLLDIGIHTEGMTREQAMTLMMEGAFQQEREAAGKWTRANLSSVQLLSYFTGYEEHMALRREAMERWGTSFDLRRYHDTALSFGSPPVKYVRALMFDLPVE</sequence>
<dbReference type="PANTHER" id="PTHR33361:SF15">
    <property type="entry name" value="DUF885 FAMILY LIPOPROTEIN"/>
    <property type="match status" value="1"/>
</dbReference>
<evidence type="ECO:0000313" key="2">
    <source>
        <dbReference type="Proteomes" id="UP000469159"/>
    </source>
</evidence>
<gene>
    <name evidence="1" type="ORF">GRI75_09275</name>
</gene>
<dbReference type="AlphaFoldDB" id="A0A6I4USB5"/>
<dbReference type="OrthoDB" id="9769898at2"/>
<protein>
    <submittedName>
        <fullName evidence="1">DUF885 family protein</fullName>
    </submittedName>
</protein>
<dbReference type="Proteomes" id="UP000469159">
    <property type="component" value="Unassembled WGS sequence"/>
</dbReference>
<organism evidence="1 2">
    <name type="scientific">Croceibacterium soli</name>
    <dbReference type="NCBI Taxonomy" id="1739690"/>
    <lineage>
        <taxon>Bacteria</taxon>
        <taxon>Pseudomonadati</taxon>
        <taxon>Pseudomonadota</taxon>
        <taxon>Alphaproteobacteria</taxon>
        <taxon>Sphingomonadales</taxon>
        <taxon>Erythrobacteraceae</taxon>
        <taxon>Croceibacterium</taxon>
    </lineage>
</organism>